<reference evidence="1 2" key="1">
    <citation type="journal article" date="2022" name="Plant J.">
        <title>Chromosome-level genome of Camellia lanceoleosa provides a valuable resource for understanding genome evolution and self-incompatibility.</title>
        <authorList>
            <person name="Gong W."/>
            <person name="Xiao S."/>
            <person name="Wang L."/>
            <person name="Liao Z."/>
            <person name="Chang Y."/>
            <person name="Mo W."/>
            <person name="Hu G."/>
            <person name="Li W."/>
            <person name="Zhao G."/>
            <person name="Zhu H."/>
            <person name="Hu X."/>
            <person name="Ji K."/>
            <person name="Xiang X."/>
            <person name="Song Q."/>
            <person name="Yuan D."/>
            <person name="Jin S."/>
            <person name="Zhang L."/>
        </authorList>
    </citation>
    <scope>NUCLEOTIDE SEQUENCE [LARGE SCALE GENOMIC DNA]</scope>
    <source>
        <strain evidence="1">SQ_2022a</strain>
    </source>
</reference>
<keyword evidence="2" id="KW-1185">Reference proteome</keyword>
<gene>
    <name evidence="1" type="ORF">LOK49_LG05G01709</name>
</gene>
<organism evidence="1 2">
    <name type="scientific">Camellia lanceoleosa</name>
    <dbReference type="NCBI Taxonomy" id="1840588"/>
    <lineage>
        <taxon>Eukaryota</taxon>
        <taxon>Viridiplantae</taxon>
        <taxon>Streptophyta</taxon>
        <taxon>Embryophyta</taxon>
        <taxon>Tracheophyta</taxon>
        <taxon>Spermatophyta</taxon>
        <taxon>Magnoliopsida</taxon>
        <taxon>eudicotyledons</taxon>
        <taxon>Gunneridae</taxon>
        <taxon>Pentapetalae</taxon>
        <taxon>asterids</taxon>
        <taxon>Ericales</taxon>
        <taxon>Theaceae</taxon>
        <taxon>Camellia</taxon>
    </lineage>
</organism>
<dbReference type="Proteomes" id="UP001060215">
    <property type="component" value="Chromosome 4"/>
</dbReference>
<dbReference type="EMBL" id="CM045761">
    <property type="protein sequence ID" value="KAI8016180.1"/>
    <property type="molecule type" value="Genomic_DNA"/>
</dbReference>
<comment type="caution">
    <text evidence="1">The sequence shown here is derived from an EMBL/GenBank/DDBJ whole genome shotgun (WGS) entry which is preliminary data.</text>
</comment>
<accession>A0ACC0HS44</accession>
<proteinExistence type="predicted"/>
<sequence length="118" mass="13137">MATKQFSSTPKDSNSVGNIIAKLIADNKPPSFSCYLISVPSLLTSLAQQHGLGPSFQASYPPFLEPYYPSLEGHLPFASEIVPEWEKYHSNTSIRLWPFVTLPYVEWLNHIATAKGNL</sequence>
<protein>
    <submittedName>
        <fullName evidence="1">Uncharacterized protein</fullName>
    </submittedName>
</protein>
<name>A0ACC0HS44_9ERIC</name>
<evidence type="ECO:0000313" key="1">
    <source>
        <dbReference type="EMBL" id="KAI8016180.1"/>
    </source>
</evidence>
<evidence type="ECO:0000313" key="2">
    <source>
        <dbReference type="Proteomes" id="UP001060215"/>
    </source>
</evidence>